<organism evidence="1 2">
    <name type="scientific">Prevotella pallens</name>
    <dbReference type="NCBI Taxonomy" id="60133"/>
    <lineage>
        <taxon>Bacteria</taxon>
        <taxon>Pseudomonadati</taxon>
        <taxon>Bacteroidota</taxon>
        <taxon>Bacteroidia</taxon>
        <taxon>Bacteroidales</taxon>
        <taxon>Prevotellaceae</taxon>
        <taxon>Prevotella</taxon>
    </lineage>
</organism>
<evidence type="ECO:0000313" key="2">
    <source>
        <dbReference type="Proteomes" id="UP000254235"/>
    </source>
</evidence>
<evidence type="ECO:0008006" key="3">
    <source>
        <dbReference type="Google" id="ProtNLM"/>
    </source>
</evidence>
<dbReference type="EMBL" id="UGTP01000002">
    <property type="protein sequence ID" value="SUC37633.1"/>
    <property type="molecule type" value="Genomic_DNA"/>
</dbReference>
<sequence length="871" mass="100545">MQSAKWAATKLMKKLTNITQKIRVARIAFLLLGLFIGITTTMAQELHCTVIDAQTQDTIAYANATYRSLKITTAANQHGIFNIARHNGELLEITSVGYKPRKIKITEKTPDNVLITLISSSKQLEGVVIKAKRRHRYSRKDNPAVELMRRVIAAKHKTNLNNHDFYQYDKYQKVTMALNNITQAQLEVGMFKNAPWLREQVEMCPYNNKMILPISVDETVTQHIYRKNPKDEKDIIKGQSTKGISQLIQTGDAINTVVKDLFKDIDLYDDQIDLLQARFPSPIGSAAISFYHFYIDDTLKVDNDECIRLQFMPANPQDFGFRGELYVLNDSSLHVRKCDMQLPAGTGVNFVAAMKFKQEYSKLPESGEWVLTKDDMMAELELVSMLRQILVVRTTSLQNYSFNTIDPQLFKGKAKKTYDPNAKMRNNEFWAQHRSTTLSKSEQNMGNFIKRMGQTKGFKTVMFAVKVFAENFIETGSDKTPSKIDIGPINTFLSKNYIDGIRLRAAARTTANLSPHWFAEGYYAYGTKSKNHYYGSKLTYSFNKPEYQPTEFPIRTLYIESGRDLESPSDKYLVHNKDNIFMAFRPVKVEKLYLYNRQKVGFKWETDYGLATQLELSTESNKPMGKLVYERMNGSLVYKVRTTAFTIGLDYRPGQTYINSKQQRFEVNADAPKFTLTHTFGIKNMLGGEFNYNLTELSAYKRIWFGSWGKLDVRIKAGAQWNKVPYYLLIMPPVNTSFFEHQGSFNLMENMEFLNDRYAQFNLAWDLEGKIFNRLPLIKRLKWREYIAFKGMWGHLTDKNNPLLPQNAADTKLYKFPEGTNVMNKNPYLELVIGVHNIFKMFEVDYVRRLTYTNLPGISKHGIRFGFNLVF</sequence>
<protein>
    <recommendedName>
        <fullName evidence="3">TonB-linked outer membrane protein, SusC/RagA family</fullName>
    </recommendedName>
</protein>
<gene>
    <name evidence="1" type="ORF">NCTC13043_02123</name>
</gene>
<dbReference type="InterPro" id="IPR043741">
    <property type="entry name" value="DUF5686"/>
</dbReference>
<reference evidence="1 2" key="1">
    <citation type="submission" date="2018-06" db="EMBL/GenBank/DDBJ databases">
        <authorList>
            <consortium name="Pathogen Informatics"/>
            <person name="Doyle S."/>
        </authorList>
    </citation>
    <scope>NUCLEOTIDE SEQUENCE [LARGE SCALE GENOMIC DNA]</scope>
    <source>
        <strain evidence="1 2">NCTC13043</strain>
    </source>
</reference>
<dbReference type="AlphaFoldDB" id="A0A379GAU7"/>
<dbReference type="Proteomes" id="UP000254235">
    <property type="component" value="Unassembled WGS sequence"/>
</dbReference>
<dbReference type="Pfam" id="PF13715">
    <property type="entry name" value="CarbopepD_reg_2"/>
    <property type="match status" value="1"/>
</dbReference>
<accession>A0A379GAU7</accession>
<proteinExistence type="predicted"/>
<evidence type="ECO:0000313" key="1">
    <source>
        <dbReference type="EMBL" id="SUC37633.1"/>
    </source>
</evidence>
<name>A0A379GAU7_9BACT</name>
<dbReference type="Pfam" id="PF18939">
    <property type="entry name" value="DUF5686"/>
    <property type="match status" value="1"/>
</dbReference>